<keyword evidence="9" id="KW-0456">Lyase</keyword>
<dbReference type="InterPro" id="IPR006657">
    <property type="entry name" value="MoPterin_dinucl-bd_dom"/>
</dbReference>
<dbReference type="Gene3D" id="3.40.50.740">
    <property type="match status" value="1"/>
</dbReference>
<evidence type="ECO:0000256" key="5">
    <source>
        <dbReference type="ARBA" id="ARBA00023002"/>
    </source>
</evidence>
<dbReference type="InterPro" id="IPR009010">
    <property type="entry name" value="Asp_de-COase-like_dom_sf"/>
</dbReference>
<evidence type="ECO:0000256" key="6">
    <source>
        <dbReference type="ARBA" id="ARBA00023004"/>
    </source>
</evidence>
<dbReference type="PANTHER" id="PTHR43742">
    <property type="entry name" value="TRIMETHYLAMINE-N-OXIDE REDUCTASE"/>
    <property type="match status" value="1"/>
</dbReference>
<keyword evidence="3" id="KW-0500">Molybdenum</keyword>
<comment type="cofactor">
    <cofactor evidence="1">
        <name>Mo-bis(molybdopterin guanine dinucleotide)</name>
        <dbReference type="ChEBI" id="CHEBI:60539"/>
    </cofactor>
</comment>
<dbReference type="Pfam" id="PF01568">
    <property type="entry name" value="Molydop_binding"/>
    <property type="match status" value="1"/>
</dbReference>
<keyword evidence="5" id="KW-0560">Oxidoreductase</keyword>
<dbReference type="Gene3D" id="3.40.228.10">
    <property type="entry name" value="Dimethylsulfoxide Reductase, domain 2"/>
    <property type="match status" value="1"/>
</dbReference>
<dbReference type="InterPro" id="IPR006963">
    <property type="entry name" value="Mopterin_OxRdtase_4Fe-4S_dom"/>
</dbReference>
<dbReference type="GO" id="GO:0018818">
    <property type="term" value="F:acetylene hydratase activity"/>
    <property type="evidence" value="ECO:0007669"/>
    <property type="project" value="UniProtKB-EC"/>
</dbReference>
<dbReference type="InterPro" id="IPR006656">
    <property type="entry name" value="Mopterin_OxRdtase"/>
</dbReference>
<keyword evidence="6" id="KW-0408">Iron</keyword>
<dbReference type="Gene3D" id="2.20.25.90">
    <property type="entry name" value="ADC-like domains"/>
    <property type="match status" value="1"/>
</dbReference>
<keyword evidence="4" id="KW-0479">Metal-binding</keyword>
<dbReference type="InterPro" id="IPR050612">
    <property type="entry name" value="Prok_Mopterin_Oxidored"/>
</dbReference>
<dbReference type="InterPro" id="IPR006655">
    <property type="entry name" value="Mopterin_OxRdtase_prok_CS"/>
</dbReference>
<name>A0ABZ3IGQ2_9FIRM</name>
<comment type="similarity">
    <text evidence="2">Belongs to the prokaryotic molybdopterin-containing oxidoreductase family.</text>
</comment>
<dbReference type="InterPro" id="IPR037949">
    <property type="entry name" value="MopB_CT_Acetylene-hydratase"/>
</dbReference>
<dbReference type="EC" id="4.2.1.112" evidence="9"/>
<feature type="domain" description="4Fe-4S Mo/W bis-MGD-type" evidence="8">
    <location>
        <begin position="24"/>
        <end position="80"/>
    </location>
</feature>
<dbReference type="SUPFAM" id="SSF50692">
    <property type="entry name" value="ADC-like"/>
    <property type="match status" value="1"/>
</dbReference>
<evidence type="ECO:0000313" key="9">
    <source>
        <dbReference type="EMBL" id="XFO64852.1"/>
    </source>
</evidence>
<gene>
    <name evidence="9" type="ORF">SPSIL_009610</name>
</gene>
<evidence type="ECO:0000256" key="3">
    <source>
        <dbReference type="ARBA" id="ARBA00022505"/>
    </source>
</evidence>
<evidence type="ECO:0000313" key="10">
    <source>
        <dbReference type="Proteomes" id="UP000216752"/>
    </source>
</evidence>
<dbReference type="CDD" id="cd02781">
    <property type="entry name" value="MopB_CT_Acetylene-hydratase"/>
    <property type="match status" value="1"/>
</dbReference>
<evidence type="ECO:0000256" key="7">
    <source>
        <dbReference type="ARBA" id="ARBA00023014"/>
    </source>
</evidence>
<organism evidence="9 10">
    <name type="scientific">Sporomusa silvacetica DSM 10669</name>
    <dbReference type="NCBI Taxonomy" id="1123289"/>
    <lineage>
        <taxon>Bacteria</taxon>
        <taxon>Bacillati</taxon>
        <taxon>Bacillota</taxon>
        <taxon>Negativicutes</taxon>
        <taxon>Selenomonadales</taxon>
        <taxon>Sporomusaceae</taxon>
        <taxon>Sporomusa</taxon>
    </lineage>
</organism>
<dbReference type="SUPFAM" id="SSF53706">
    <property type="entry name" value="Formate dehydrogenase/DMSO reductase, domains 1-3"/>
    <property type="match status" value="1"/>
</dbReference>
<dbReference type="PROSITE" id="PS00932">
    <property type="entry name" value="MOLYBDOPTERIN_PROK_3"/>
    <property type="match status" value="1"/>
</dbReference>
<dbReference type="EMBL" id="CP155573">
    <property type="protein sequence ID" value="XFO64852.1"/>
    <property type="molecule type" value="Genomic_DNA"/>
</dbReference>
<protein>
    <submittedName>
        <fullName evidence="9">Acetylene hydratase</fullName>
        <ecNumber evidence="9">4.2.1.112</ecNumber>
    </submittedName>
</protein>
<proteinExistence type="inferred from homology"/>
<keyword evidence="10" id="KW-1185">Reference proteome</keyword>
<dbReference type="Proteomes" id="UP000216752">
    <property type="component" value="Chromosome"/>
</dbReference>
<evidence type="ECO:0000256" key="1">
    <source>
        <dbReference type="ARBA" id="ARBA00001942"/>
    </source>
</evidence>
<evidence type="ECO:0000256" key="4">
    <source>
        <dbReference type="ARBA" id="ARBA00022723"/>
    </source>
</evidence>
<dbReference type="PROSITE" id="PS51669">
    <property type="entry name" value="4FE4S_MOW_BIS_MGD"/>
    <property type="match status" value="1"/>
</dbReference>
<evidence type="ECO:0000256" key="2">
    <source>
        <dbReference type="ARBA" id="ARBA00010312"/>
    </source>
</evidence>
<keyword evidence="7" id="KW-0411">Iron-sulfur</keyword>
<reference evidence="9" key="1">
    <citation type="submission" date="2024-05" db="EMBL/GenBank/DDBJ databases">
        <title>Isolation and characterization of Sporomusa carbonis sp. nov., a carboxydotrophic hydrogenogen in the genus of Sporomusa isolated from a charcoal burning pile.</title>
        <authorList>
            <person name="Boeer T."/>
            <person name="Rosenbaum F."/>
            <person name="Eysell L."/>
            <person name="Mueller V."/>
            <person name="Daniel R."/>
            <person name="Poehlein A."/>
        </authorList>
    </citation>
    <scope>NUCLEOTIDE SEQUENCE [LARGE SCALE GENOMIC DNA]</scope>
    <source>
        <strain evidence="9">DSM 10669</strain>
    </source>
</reference>
<evidence type="ECO:0000259" key="8">
    <source>
        <dbReference type="PROSITE" id="PS51669"/>
    </source>
</evidence>
<dbReference type="RefSeq" id="WP_094607683.1">
    <property type="nucleotide sequence ID" value="NZ_CP155573.1"/>
</dbReference>
<accession>A0ABZ3IGQ2</accession>
<dbReference type="Pfam" id="PF04879">
    <property type="entry name" value="Molybdop_Fe4S4"/>
    <property type="match status" value="1"/>
</dbReference>
<dbReference type="SMART" id="SM00926">
    <property type="entry name" value="Molybdop_Fe4S4"/>
    <property type="match status" value="1"/>
</dbReference>
<dbReference type="CDD" id="cd02759">
    <property type="entry name" value="MopB_Acetylene-hydratase"/>
    <property type="match status" value="1"/>
</dbReference>
<dbReference type="Pfam" id="PF00384">
    <property type="entry name" value="Molybdopterin"/>
    <property type="match status" value="1"/>
</dbReference>
<dbReference type="PANTHER" id="PTHR43742:SF6">
    <property type="entry name" value="OXIDOREDUCTASE YYAE-RELATED"/>
    <property type="match status" value="1"/>
</dbReference>
<dbReference type="Gene3D" id="2.40.40.20">
    <property type="match status" value="1"/>
</dbReference>
<dbReference type="InterPro" id="IPR041930">
    <property type="entry name" value="Acetylene_hydratase"/>
</dbReference>
<sequence length="778" mass="88402">MPEGINKDIYKDEWQWQEGEYTVTRTAQWTGPGCHDSCGVLFYTKDGKLEKIEGDPNAPYNQGRLCMRCLNMIETVYHPDRLKWPLKRVGKRGENKWERITWDEAYDMIVENVRKFQKENGPESIVGLEGTGRNIVWITPYLTYCGFGSPNFGLGFLSGDSCYLPRVSTTFATCGDFNVVDCSQNLPDRYADPEWKVPEVIMIWGNNPLVSNGDNFLGHWIVDVMKMGTKLIVVDPQLTWLAARADHWLQIRPGTDAALALAMINVIISEGLYDKKFVEEWTYGFDELAERAKQYPPDKVAEISWVPKEQIIEAARFFAKANPGALQWGLAVDQSVSGIPCAHALTCINALCGNLDVPGGNMMVRCAYNVADSYGAGKWNLSEEMNRKQLGFDISPMHQNHFSASAHGDSILRAIETDRPYPVKMLWMQTTNPIANMGAEAPRIYKALKKVEFNVVVDLFMTPTAVACADLVLPAGMSCERNSVRAWWWPLKSISKVTQYEECKSDEQIVLELGKRLNPELFPWETDVDMMTWFIQSGKLFPVAWPPQAEFTFDDLKKNVISAPKWEYKKYEKGLLRNDGEPGFNTPTGKVELFVTVFDGWGQDPLPYYEEPHESPVTTPELFKQYPLVLTTGQRQWEYFHSEQRQMPTMREFKPDPIVEIHPETAAAQGIQEGDWVWIENMRGKCKQKAKLSHTLNPKVIRAEHGWWFPEKAGAEPSLFGVFDSNINNLIPMMQHGPSGYGSPYKAQICKIYKVTLENDQSVTETVTKMGGFGYVEK</sequence>